<evidence type="ECO:0000256" key="1">
    <source>
        <dbReference type="SAM" id="Phobius"/>
    </source>
</evidence>
<sequence>MTTHLIYDVSSNVISNASSKNDFEELTESLEPLVYIDIVARGATEHKLRGCFCKSIITLWLFDYLFALSGSSFFFYLFNTQSKRVLYIAMSTFISAEPLTWKRDAKTELSFSAGPRAHAIHHGRTPRRRGETVAGVARAPPAACREWTPRPAVNLLFQRASPASRSKHPVADDLQRDKQRVLYLMEMSFYP</sequence>
<dbReference type="AlphaFoldDB" id="A0A4C1WKA0"/>
<protein>
    <submittedName>
        <fullName evidence="2">Uncharacterized protein</fullName>
    </submittedName>
</protein>
<comment type="caution">
    <text evidence="2">The sequence shown here is derived from an EMBL/GenBank/DDBJ whole genome shotgun (WGS) entry which is preliminary data.</text>
</comment>
<keyword evidence="1" id="KW-1133">Transmembrane helix</keyword>
<reference evidence="2 3" key="1">
    <citation type="journal article" date="2019" name="Commun. Biol.">
        <title>The bagworm genome reveals a unique fibroin gene that provides high tensile strength.</title>
        <authorList>
            <person name="Kono N."/>
            <person name="Nakamura H."/>
            <person name="Ohtoshi R."/>
            <person name="Tomita M."/>
            <person name="Numata K."/>
            <person name="Arakawa K."/>
        </authorList>
    </citation>
    <scope>NUCLEOTIDE SEQUENCE [LARGE SCALE GENOMIC DNA]</scope>
</reference>
<keyword evidence="3" id="KW-1185">Reference proteome</keyword>
<feature type="transmembrane region" description="Helical" evidence="1">
    <location>
        <begin position="56"/>
        <end position="78"/>
    </location>
</feature>
<accession>A0A4C1WKA0</accession>
<dbReference type="EMBL" id="BGZK01000568">
    <property type="protein sequence ID" value="GBP50577.1"/>
    <property type="molecule type" value="Genomic_DNA"/>
</dbReference>
<evidence type="ECO:0000313" key="2">
    <source>
        <dbReference type="EMBL" id="GBP50577.1"/>
    </source>
</evidence>
<keyword evidence="1" id="KW-0472">Membrane</keyword>
<gene>
    <name evidence="2" type="ORF">EVAR_29336_1</name>
</gene>
<organism evidence="2 3">
    <name type="scientific">Eumeta variegata</name>
    <name type="common">Bagworm moth</name>
    <name type="synonym">Eumeta japonica</name>
    <dbReference type="NCBI Taxonomy" id="151549"/>
    <lineage>
        <taxon>Eukaryota</taxon>
        <taxon>Metazoa</taxon>
        <taxon>Ecdysozoa</taxon>
        <taxon>Arthropoda</taxon>
        <taxon>Hexapoda</taxon>
        <taxon>Insecta</taxon>
        <taxon>Pterygota</taxon>
        <taxon>Neoptera</taxon>
        <taxon>Endopterygota</taxon>
        <taxon>Lepidoptera</taxon>
        <taxon>Glossata</taxon>
        <taxon>Ditrysia</taxon>
        <taxon>Tineoidea</taxon>
        <taxon>Psychidae</taxon>
        <taxon>Oiketicinae</taxon>
        <taxon>Eumeta</taxon>
    </lineage>
</organism>
<proteinExistence type="predicted"/>
<evidence type="ECO:0000313" key="3">
    <source>
        <dbReference type="Proteomes" id="UP000299102"/>
    </source>
</evidence>
<name>A0A4C1WKA0_EUMVA</name>
<keyword evidence="1" id="KW-0812">Transmembrane</keyword>
<dbReference type="Proteomes" id="UP000299102">
    <property type="component" value="Unassembled WGS sequence"/>
</dbReference>